<keyword evidence="2" id="KW-1185">Reference proteome</keyword>
<sequence>MIHPLPNQEIKEGGLLNHQDKRNKIFKKMKYQVSQKHISQITQKTIKLP</sequence>
<comment type="caution">
    <text evidence="1">The sequence shown here is derived from an EMBL/GenBank/DDBJ whole genome shotgun (WGS) entry which is preliminary data.</text>
</comment>
<protein>
    <submittedName>
        <fullName evidence="1">Uncharacterized protein</fullName>
    </submittedName>
</protein>
<dbReference type="AlphaFoldDB" id="A0A1Q6DXU2"/>
<gene>
    <name evidence="1" type="ORF">BTN85_1639</name>
</gene>
<evidence type="ECO:0000313" key="2">
    <source>
        <dbReference type="Proteomes" id="UP000185744"/>
    </source>
</evidence>
<dbReference type="InParanoid" id="A0A1Q6DXU2"/>
<name>A0A1Q6DXU2_METT1</name>
<organism evidence="1 2">
    <name type="scientific">Methanohalarchaeum thermophilum</name>
    <dbReference type="NCBI Taxonomy" id="1903181"/>
    <lineage>
        <taxon>Archaea</taxon>
        <taxon>Methanobacteriati</taxon>
        <taxon>Methanobacteriota</taxon>
        <taxon>Methanonatronarchaeia</taxon>
        <taxon>Methanonatronarchaeales</taxon>
        <taxon>Methanonatronarchaeaceae</taxon>
        <taxon>Candidatus Methanohalarchaeum</taxon>
    </lineage>
</organism>
<dbReference type="EMBL" id="MSDW01000001">
    <property type="protein sequence ID" value="OKY79132.1"/>
    <property type="molecule type" value="Genomic_DNA"/>
</dbReference>
<proteinExistence type="predicted"/>
<evidence type="ECO:0000313" key="1">
    <source>
        <dbReference type="EMBL" id="OKY79132.1"/>
    </source>
</evidence>
<dbReference type="Proteomes" id="UP000185744">
    <property type="component" value="Unassembled WGS sequence"/>
</dbReference>
<accession>A0A1Q6DXU2</accession>
<reference evidence="1" key="1">
    <citation type="submission" date="2016-12" db="EMBL/GenBank/DDBJ databases">
        <title>Discovery of methanogenic haloarchaea.</title>
        <authorList>
            <person name="Sorokin D.Y."/>
            <person name="Makarova K.S."/>
            <person name="Abbas B."/>
            <person name="Ferrer M."/>
            <person name="Golyshin P.N."/>
        </authorList>
    </citation>
    <scope>NUCLEOTIDE SEQUENCE [LARGE SCALE GENOMIC DNA]</scope>
    <source>
        <strain evidence="1">HMET1</strain>
    </source>
</reference>